<dbReference type="RefSeq" id="WP_118167000.1">
    <property type="nucleotide sequence ID" value="NZ_CP045226.1"/>
</dbReference>
<dbReference type="PANTHER" id="PTHR39639:SF1">
    <property type="entry name" value="DUF262 DOMAIN-CONTAINING PROTEIN"/>
    <property type="match status" value="1"/>
</dbReference>
<name>A0A5P8W794_9NOSO</name>
<keyword evidence="3" id="KW-1185">Reference proteome</keyword>
<evidence type="ECO:0000313" key="2">
    <source>
        <dbReference type="EMBL" id="QFS48106.1"/>
    </source>
</evidence>
<evidence type="ECO:0000259" key="1">
    <source>
        <dbReference type="Pfam" id="PF03235"/>
    </source>
</evidence>
<gene>
    <name evidence="2" type="ORF">GXM_05598</name>
</gene>
<dbReference type="EMBL" id="CP045226">
    <property type="protein sequence ID" value="QFS48106.1"/>
    <property type="molecule type" value="Genomic_DNA"/>
</dbReference>
<reference evidence="2 3" key="1">
    <citation type="submission" date="2019-10" db="EMBL/GenBank/DDBJ databases">
        <title>Genomic and transcriptomic insights into the perfect genentic adaptation of a filamentous nitrogen-fixing cyanobacterium to rice fields.</title>
        <authorList>
            <person name="Chen Z."/>
        </authorList>
    </citation>
    <scope>NUCLEOTIDE SEQUENCE [LARGE SCALE GENOMIC DNA]</scope>
    <source>
        <strain evidence="2">CCNUC1</strain>
    </source>
</reference>
<feature type="domain" description="GmrSD restriction endonucleases N-terminal" evidence="1">
    <location>
        <begin position="13"/>
        <end position="156"/>
    </location>
</feature>
<dbReference type="Proteomes" id="UP000326678">
    <property type="component" value="Chromosome Gxm1"/>
</dbReference>
<dbReference type="KEGG" id="nsh:GXM_05598"/>
<dbReference type="InterPro" id="IPR004919">
    <property type="entry name" value="GmrSD_N"/>
</dbReference>
<dbReference type="PANTHER" id="PTHR39639">
    <property type="entry name" value="CHROMOSOME 16, WHOLE GENOME SHOTGUN SEQUENCE"/>
    <property type="match status" value="1"/>
</dbReference>
<accession>A0A5P8W794</accession>
<evidence type="ECO:0000313" key="3">
    <source>
        <dbReference type="Proteomes" id="UP000326678"/>
    </source>
</evidence>
<organism evidence="2 3">
    <name type="scientific">Nostoc sphaeroides CCNUC1</name>
    <dbReference type="NCBI Taxonomy" id="2653204"/>
    <lineage>
        <taxon>Bacteria</taxon>
        <taxon>Bacillati</taxon>
        <taxon>Cyanobacteriota</taxon>
        <taxon>Cyanophyceae</taxon>
        <taxon>Nostocales</taxon>
        <taxon>Nostocaceae</taxon>
        <taxon>Nostoc</taxon>
    </lineage>
</organism>
<dbReference type="AlphaFoldDB" id="A0A5P8W794"/>
<protein>
    <recommendedName>
        <fullName evidence="1">GmrSD restriction endonucleases N-terminal domain-containing protein</fullName>
    </recommendedName>
</protein>
<dbReference type="Pfam" id="PF03235">
    <property type="entry name" value="GmrSD_N"/>
    <property type="match status" value="1"/>
</dbReference>
<sequence>MSKNGIATNKKVLDLFNMMKTGTLILAPSFQRKLVWNDAHKEKFIETILLKLPFPEIYLADGEIDLDIQTSKTLVVDGQQRLSTIYQYVTASPEFTIKNISKFEKLSTQEKTDFFDYTVVVRDLGRIPESEIREVFKRINSVQYALNAIEISNSLYEGEFITTAKDILENNALFTSLEVFSEGEFSRMKDLEYVLLIMSTIEEGGYFTSDKEVKTYVEKYNNEYPNKELMSNNFNEASKLIIESNLPPDSLWIKKSSLFTLMVELIKIKNKYGYLPQEQTLAHALKSLEEELHINKKEDVSKNMFAQYYYYTHQGTASRKGRNVRGQLISKILEESMNVN</sequence>
<proteinExistence type="predicted"/>